<organism evidence="3 4">
    <name type="scientific">Sediminicola arcticus</name>
    <dbReference type="NCBI Taxonomy" id="1574308"/>
    <lineage>
        <taxon>Bacteria</taxon>
        <taxon>Pseudomonadati</taxon>
        <taxon>Bacteroidota</taxon>
        <taxon>Flavobacteriia</taxon>
        <taxon>Flavobacteriales</taxon>
        <taxon>Flavobacteriaceae</taxon>
        <taxon>Sediminicola</taxon>
    </lineage>
</organism>
<comment type="caution">
    <text evidence="3">The sequence shown here is derived from an EMBL/GenBank/DDBJ whole genome shotgun (WGS) entry which is preliminary data.</text>
</comment>
<evidence type="ECO:0000313" key="4">
    <source>
        <dbReference type="Proteomes" id="UP001549799"/>
    </source>
</evidence>
<dbReference type="InterPro" id="IPR006016">
    <property type="entry name" value="UspA"/>
</dbReference>
<protein>
    <submittedName>
        <fullName evidence="3">Universal stress protein</fullName>
    </submittedName>
</protein>
<dbReference type="InterPro" id="IPR006015">
    <property type="entry name" value="Universal_stress_UspA"/>
</dbReference>
<dbReference type="CDD" id="cd00293">
    <property type="entry name" value="USP-like"/>
    <property type="match status" value="2"/>
</dbReference>
<dbReference type="PANTHER" id="PTHR46268">
    <property type="entry name" value="STRESS RESPONSE PROTEIN NHAX"/>
    <property type="match status" value="1"/>
</dbReference>
<comment type="similarity">
    <text evidence="1">Belongs to the universal stress protein A family.</text>
</comment>
<proteinExistence type="inferred from homology"/>
<evidence type="ECO:0000256" key="1">
    <source>
        <dbReference type="ARBA" id="ARBA00008791"/>
    </source>
</evidence>
<accession>A0ABV2SUQ0</accession>
<sequence>MKNILIPTDFSDNAWNAIFFALKLYWDVECTFEILHVYEVSASQIKGARDSQKAGKLYENLALESEKGLSAILDYLDKNHNNPKHTFNTITASDHLQGAIKELLFEKTRHMIVMGTKGATGAKEVFMGSNTVNVIKAIRNCSIVAVPEEFNFQKLEKVVFPTDFNRFYYRFELLPLEELGIAWDTTIHVFHVAEEVELKEKQNSNREILKERLKQLKIIFCERNTQTTIAETIVEFSMEIKADMVVLIHYQHTFLEQLTQELVVKKIGFHTTVPLLVLPELS</sequence>
<evidence type="ECO:0000259" key="2">
    <source>
        <dbReference type="Pfam" id="PF00582"/>
    </source>
</evidence>
<keyword evidence="4" id="KW-1185">Reference proteome</keyword>
<dbReference type="EMBL" id="JBEXAE010000004">
    <property type="protein sequence ID" value="MET6990862.1"/>
    <property type="molecule type" value="Genomic_DNA"/>
</dbReference>
<dbReference type="RefSeq" id="WP_354615262.1">
    <property type="nucleotide sequence ID" value="NZ_JBEXAE010000004.1"/>
</dbReference>
<dbReference type="PANTHER" id="PTHR46268:SF6">
    <property type="entry name" value="UNIVERSAL STRESS PROTEIN UP12"/>
    <property type="match status" value="1"/>
</dbReference>
<feature type="domain" description="UspA" evidence="2">
    <location>
        <begin position="1"/>
        <end position="138"/>
    </location>
</feature>
<dbReference type="Gene3D" id="3.40.50.12370">
    <property type="match status" value="1"/>
</dbReference>
<dbReference type="PRINTS" id="PR01438">
    <property type="entry name" value="UNVRSLSTRESS"/>
</dbReference>
<dbReference type="Pfam" id="PF00582">
    <property type="entry name" value="Usp"/>
    <property type="match status" value="1"/>
</dbReference>
<dbReference type="SUPFAM" id="SSF52402">
    <property type="entry name" value="Adenine nucleotide alpha hydrolases-like"/>
    <property type="match status" value="2"/>
</dbReference>
<name>A0ABV2SUQ0_9FLAO</name>
<evidence type="ECO:0000313" key="3">
    <source>
        <dbReference type="EMBL" id="MET6990862.1"/>
    </source>
</evidence>
<reference evidence="3 4" key="1">
    <citation type="submission" date="2024-07" db="EMBL/GenBank/DDBJ databases">
        <title>The genome sequence of type strain Sediminicola arcticus GDMCC 1.2805.</title>
        <authorList>
            <person name="Liu Y."/>
        </authorList>
    </citation>
    <scope>NUCLEOTIDE SEQUENCE [LARGE SCALE GENOMIC DNA]</scope>
    <source>
        <strain evidence="3 4">GDMCC 1.2805</strain>
    </source>
</reference>
<gene>
    <name evidence="3" type="ORF">ABXZ36_09410</name>
</gene>
<dbReference type="Proteomes" id="UP001549799">
    <property type="component" value="Unassembled WGS sequence"/>
</dbReference>